<dbReference type="Pfam" id="PF00144">
    <property type="entry name" value="Beta-lactamase"/>
    <property type="match status" value="1"/>
</dbReference>
<gene>
    <name evidence="4" type="ORF">P8935_03465</name>
</gene>
<dbReference type="InterPro" id="IPR001466">
    <property type="entry name" value="Beta-lactam-related"/>
</dbReference>
<dbReference type="GO" id="GO:0016787">
    <property type="term" value="F:hydrolase activity"/>
    <property type="evidence" value="ECO:0007669"/>
    <property type="project" value="UniProtKB-KW"/>
</dbReference>
<dbReference type="EC" id="3.1.1.103" evidence="4"/>
<dbReference type="InterPro" id="IPR050789">
    <property type="entry name" value="Diverse_Enzym_Activities"/>
</dbReference>
<dbReference type="SUPFAM" id="SSF56601">
    <property type="entry name" value="beta-lactamase/transpeptidase-like"/>
    <property type="match status" value="1"/>
</dbReference>
<feature type="signal peptide" evidence="2">
    <location>
        <begin position="1"/>
        <end position="28"/>
    </location>
</feature>
<feature type="chain" id="PRO_5043324622" evidence="2">
    <location>
        <begin position="29"/>
        <end position="449"/>
    </location>
</feature>
<dbReference type="RefSeq" id="WP_348263623.1">
    <property type="nucleotide sequence ID" value="NZ_CP121196.1"/>
</dbReference>
<reference evidence="4" key="1">
    <citation type="submission" date="2023-03" db="EMBL/GenBank/DDBJ databases">
        <title>Edaphobacter sp.</title>
        <authorList>
            <person name="Huber K.J."/>
            <person name="Papendorf J."/>
            <person name="Pilke C."/>
            <person name="Bunk B."/>
            <person name="Sproeer C."/>
            <person name="Pester M."/>
        </authorList>
    </citation>
    <scope>NUCLEOTIDE SEQUENCE</scope>
    <source>
        <strain evidence="4">DSM 110680</strain>
    </source>
</reference>
<evidence type="ECO:0000256" key="2">
    <source>
        <dbReference type="SAM" id="SignalP"/>
    </source>
</evidence>
<accession>A0AAU7DKX1</accession>
<evidence type="ECO:0000259" key="3">
    <source>
        <dbReference type="Pfam" id="PF00144"/>
    </source>
</evidence>
<dbReference type="AlphaFoldDB" id="A0AAU7DKX1"/>
<evidence type="ECO:0000256" key="1">
    <source>
        <dbReference type="SAM" id="MobiDB-lite"/>
    </source>
</evidence>
<feature type="domain" description="Beta-lactamase-related" evidence="3">
    <location>
        <begin position="62"/>
        <end position="433"/>
    </location>
</feature>
<dbReference type="EMBL" id="CP121196">
    <property type="protein sequence ID" value="XBH18398.1"/>
    <property type="molecule type" value="Genomic_DNA"/>
</dbReference>
<sequence length="449" mass="49453">MRHASSLSAFRAVSVAAMLAFSTCLSIAQQSAKPAPNYPLDLNVVKPETVGFSSERLERLHAMMQQAVDQKQLAGVVTILARHGKVIDYRTYGYRDVAASAPMTKDVIFRDFSMTKPVTGVAMMILYEQGKWLPSDPISKFIPEFAHLKVYKGVDSSGNLILTDPDHPPTMRELMTHTAGFTYGFFGDTPVDKMYRDANLLASANLQEFIDKLAKIPLLYQPGQGWTYSMSMDVQGYIVEKLSGKSLPDFVRDNIYVPLEMRDAGFFVPADKRSRFSVLYRSSPTGELVADPSASHRSGDYDVQPTMPSGGGGMVSTAEDYYRFATMLLNSGELDGKRILSPATVKLMTSNHVPTELLTGKFGIGSQVMRPGFGYGYDCAVVFDPPEANLPDGKGTFFWDGAAGTWFWVDPVNDIVFVGMIQRMMSPDNGRLEYSAHAVVDQALVDPSK</sequence>
<protein>
    <submittedName>
        <fullName evidence="4">Serine hydrolase</fullName>
        <ecNumber evidence="4">3.1.1.103</ecNumber>
    </submittedName>
</protein>
<organism evidence="4">
    <name type="scientific">Telmatobacter sp. DSM 110680</name>
    <dbReference type="NCBI Taxonomy" id="3036704"/>
    <lineage>
        <taxon>Bacteria</taxon>
        <taxon>Pseudomonadati</taxon>
        <taxon>Acidobacteriota</taxon>
        <taxon>Terriglobia</taxon>
        <taxon>Terriglobales</taxon>
        <taxon>Acidobacteriaceae</taxon>
        <taxon>Telmatobacter</taxon>
    </lineage>
</organism>
<keyword evidence="2" id="KW-0732">Signal</keyword>
<dbReference type="PANTHER" id="PTHR43283">
    <property type="entry name" value="BETA-LACTAMASE-RELATED"/>
    <property type="match status" value="1"/>
</dbReference>
<dbReference type="InterPro" id="IPR012338">
    <property type="entry name" value="Beta-lactam/transpept-like"/>
</dbReference>
<feature type="region of interest" description="Disordered" evidence="1">
    <location>
        <begin position="289"/>
        <end position="309"/>
    </location>
</feature>
<dbReference type="PANTHER" id="PTHR43283:SF3">
    <property type="entry name" value="BETA-LACTAMASE FAMILY PROTEIN (AFU_ORTHOLOGUE AFUA_5G07500)"/>
    <property type="match status" value="1"/>
</dbReference>
<evidence type="ECO:0000313" key="4">
    <source>
        <dbReference type="EMBL" id="XBH18398.1"/>
    </source>
</evidence>
<proteinExistence type="predicted"/>
<keyword evidence="4" id="KW-0378">Hydrolase</keyword>
<dbReference type="Gene3D" id="3.40.710.10">
    <property type="entry name" value="DD-peptidase/beta-lactamase superfamily"/>
    <property type="match status" value="1"/>
</dbReference>
<name>A0AAU7DKX1_9BACT</name>